<protein>
    <recommendedName>
        <fullName evidence="4">DUF3253 domain-containing protein</fullName>
    </recommendedName>
</protein>
<sequence length="85" mass="9555">MDEAIVEHVRTSSLHPIYSKGLLRAAAAQLGGPESMESEKQWRLIDRRLQALRRAGKITYSRKVEKGHGQWQVVQPNDDGDGTQT</sequence>
<organism evidence="2 3">
    <name type="scientific">Piscinibacter gummiphilus</name>
    <dbReference type="NCBI Taxonomy" id="946333"/>
    <lineage>
        <taxon>Bacteria</taxon>
        <taxon>Pseudomonadati</taxon>
        <taxon>Pseudomonadota</taxon>
        <taxon>Betaproteobacteria</taxon>
        <taxon>Burkholderiales</taxon>
        <taxon>Sphaerotilaceae</taxon>
        <taxon>Piscinibacter</taxon>
    </lineage>
</organism>
<geneLocation type="plasmid" evidence="2 3">
    <name>unnamed1</name>
</geneLocation>
<keyword evidence="3" id="KW-1185">Reference proteome</keyword>
<evidence type="ECO:0000256" key="1">
    <source>
        <dbReference type="SAM" id="MobiDB-lite"/>
    </source>
</evidence>
<name>A0ABZ0D290_9BURK</name>
<dbReference type="EMBL" id="CP136337">
    <property type="protein sequence ID" value="WOB11299.1"/>
    <property type="molecule type" value="Genomic_DNA"/>
</dbReference>
<evidence type="ECO:0008006" key="4">
    <source>
        <dbReference type="Google" id="ProtNLM"/>
    </source>
</evidence>
<proteinExistence type="predicted"/>
<accession>A0ABZ0D290</accession>
<gene>
    <name evidence="2" type="ORF">RXV79_27085</name>
</gene>
<feature type="region of interest" description="Disordered" evidence="1">
    <location>
        <begin position="66"/>
        <end position="85"/>
    </location>
</feature>
<dbReference type="RefSeq" id="WP_316704533.1">
    <property type="nucleotide sequence ID" value="NZ_CP136337.1"/>
</dbReference>
<reference evidence="2 3" key="1">
    <citation type="submission" date="2023-10" db="EMBL/GenBank/DDBJ databases">
        <title>Bacteria for the degradation of biodegradable plastic PBAT(Polybutylene adipate terephthalate).</title>
        <authorList>
            <person name="Weon H.-Y."/>
            <person name="Yeon J."/>
        </authorList>
    </citation>
    <scope>NUCLEOTIDE SEQUENCE [LARGE SCALE GENOMIC DNA]</scope>
    <source>
        <strain evidence="2 3">SBD 7-3</strain>
        <plasmid evidence="2 3">unnamed1</plasmid>
    </source>
</reference>
<keyword evidence="2" id="KW-0614">Plasmid</keyword>
<evidence type="ECO:0000313" key="2">
    <source>
        <dbReference type="EMBL" id="WOB11299.1"/>
    </source>
</evidence>
<dbReference type="Proteomes" id="UP001303946">
    <property type="component" value="Plasmid unnamed1"/>
</dbReference>
<evidence type="ECO:0000313" key="3">
    <source>
        <dbReference type="Proteomes" id="UP001303946"/>
    </source>
</evidence>